<feature type="region of interest" description="Disordered" evidence="4">
    <location>
        <begin position="38"/>
        <end position="75"/>
    </location>
</feature>
<dbReference type="PANTHER" id="PTHR37423:SF2">
    <property type="entry name" value="MEMBRANE-BOUND LYTIC MUREIN TRANSGLYCOSYLASE C"/>
    <property type="match status" value="1"/>
</dbReference>
<name>A0ABQ4UDV7_9HYPH</name>
<dbReference type="Gene3D" id="1.25.20.10">
    <property type="entry name" value="Bacterial muramidases"/>
    <property type="match status" value="1"/>
</dbReference>
<keyword evidence="3" id="KW-0732">Signal</keyword>
<dbReference type="Pfam" id="PF01464">
    <property type="entry name" value="SLT"/>
    <property type="match status" value="1"/>
</dbReference>
<dbReference type="EMBL" id="BPRC01000007">
    <property type="protein sequence ID" value="GJE65193.1"/>
    <property type="molecule type" value="Genomic_DNA"/>
</dbReference>
<comment type="caution">
    <text evidence="6">The sequence shown here is derived from an EMBL/GenBank/DDBJ whole genome shotgun (WGS) entry which is preliminary data.</text>
</comment>
<feature type="region of interest" description="Disordered" evidence="4">
    <location>
        <begin position="113"/>
        <end position="141"/>
    </location>
</feature>
<reference evidence="6" key="1">
    <citation type="journal article" date="2021" name="Front. Microbiol.">
        <title>Comprehensive Comparative Genomics and Phenotyping of Methylobacterium Species.</title>
        <authorList>
            <person name="Alessa O."/>
            <person name="Ogura Y."/>
            <person name="Fujitani Y."/>
            <person name="Takami H."/>
            <person name="Hayashi T."/>
            <person name="Sahin N."/>
            <person name="Tani A."/>
        </authorList>
    </citation>
    <scope>NUCLEOTIDE SEQUENCE</scope>
    <source>
        <strain evidence="6">NBRC 15686</strain>
    </source>
</reference>
<evidence type="ECO:0000259" key="5">
    <source>
        <dbReference type="Pfam" id="PF01464"/>
    </source>
</evidence>
<feature type="compositionally biased region" description="Pro residues" evidence="4">
    <location>
        <begin position="124"/>
        <end position="133"/>
    </location>
</feature>
<evidence type="ECO:0000256" key="3">
    <source>
        <dbReference type="ARBA" id="ARBA00022729"/>
    </source>
</evidence>
<feature type="compositionally biased region" description="Low complexity" evidence="4">
    <location>
        <begin position="114"/>
        <end position="123"/>
    </location>
</feature>
<dbReference type="CDD" id="cd13401">
    <property type="entry name" value="Slt70-like"/>
    <property type="match status" value="1"/>
</dbReference>
<evidence type="ECO:0000256" key="1">
    <source>
        <dbReference type="ARBA" id="ARBA00007734"/>
    </source>
</evidence>
<reference evidence="6" key="2">
    <citation type="submission" date="2021-08" db="EMBL/GenBank/DDBJ databases">
        <authorList>
            <person name="Tani A."/>
            <person name="Ola A."/>
            <person name="Ogura Y."/>
            <person name="Katsura K."/>
            <person name="Hayashi T."/>
        </authorList>
    </citation>
    <scope>NUCLEOTIDE SEQUENCE</scope>
    <source>
        <strain evidence="6">NBRC 15686</strain>
    </source>
</reference>
<gene>
    <name evidence="6" type="primary">mltF_1</name>
    <name evidence="6" type="ORF">LNAOJCKE_2403</name>
</gene>
<dbReference type="InterPro" id="IPR000189">
    <property type="entry name" value="Transglyc_AS"/>
</dbReference>
<accession>A0ABQ4UDV7</accession>
<evidence type="ECO:0000256" key="2">
    <source>
        <dbReference type="ARBA" id="ARBA00009387"/>
    </source>
</evidence>
<evidence type="ECO:0000256" key="4">
    <source>
        <dbReference type="SAM" id="MobiDB-lite"/>
    </source>
</evidence>
<feature type="domain" description="Transglycosylase SLT" evidence="5">
    <location>
        <begin position="614"/>
        <end position="716"/>
    </location>
</feature>
<sequence>MASVSGCLMTLAFPARSLPLLLGLVLSGSLVLPQRGTASELRNPQPASAPAAPASDATAPAGQVSDGGGPAADPVAADALRLDPSAGEAASDKPLPAAASAYASTESDGPVAFPLPDAAVSPAAPAPEVPDPARPIASGETDLGQLREAIDLYRKGKVTDGDRLAAGFTDPAARALLEWVAIRAGAGVSFERVVAFTRTNPDWPAGPLLRRRAEERLLTEKKSPGLVRAFFATAKPTSAPGKFALALALRADGLDADAADLVHDLWREESFGRSLEAKVTDAFPGVLTVIDHRYRMERALLKEDWATAARAAEYAGGSYASLVRARRAVQGKTGATPALASVPPSLRNDSSYLLSRAQYFRRADKAAEAAKVLLSAPTNPDVIADGDTWWVERRIVARKLMDAGDAKTAYAVAAAHSARTSEKRIEAEFHAGWIALRFMTDPAAAERHFASAASVAETPISLARAAYWQGRAAEAAGKTTEAKGFYERAALQPIAYYGQLARARLGQHSLPLRRAAELSPTARAAFDDRLFMRGLKLLSAAQMKELALPLYIDAARSLTEEAQVNALGEAAVQARDARALVAIGKLATQRGLALDTHAYPTIGIPDYETFTAVPQVERAMVFAIARQESQFDPRAQSGVGARGLMQMMPATAQRTAKRVSTSYETDRLTSDPTYNARLGQAHLGELMEDWKGSYILAFASYNAGGGNVKKWIDAYGDPRRPDVDAIDWVERIPFTETRNYVQRVMENLQVYRNRLDGKSALLIERDLARGARTAVSAEAQPVTP</sequence>
<comment type="similarity">
    <text evidence="1">Belongs to the transglycosylase Slt family.</text>
</comment>
<proteinExistence type="inferred from homology"/>
<dbReference type="Proteomes" id="UP001055039">
    <property type="component" value="Unassembled WGS sequence"/>
</dbReference>
<dbReference type="SUPFAM" id="SSF48435">
    <property type="entry name" value="Bacterial muramidases"/>
    <property type="match status" value="1"/>
</dbReference>
<dbReference type="PANTHER" id="PTHR37423">
    <property type="entry name" value="SOLUBLE LYTIC MUREIN TRANSGLYCOSYLASE-RELATED"/>
    <property type="match status" value="1"/>
</dbReference>
<dbReference type="InterPro" id="IPR023346">
    <property type="entry name" value="Lysozyme-like_dom_sf"/>
</dbReference>
<dbReference type="PROSITE" id="PS00922">
    <property type="entry name" value="TRANSGLYCOSYLASE"/>
    <property type="match status" value="1"/>
</dbReference>
<organism evidence="6 7">
    <name type="scientific">Methylorubrum aminovorans</name>
    <dbReference type="NCBI Taxonomy" id="269069"/>
    <lineage>
        <taxon>Bacteria</taxon>
        <taxon>Pseudomonadati</taxon>
        <taxon>Pseudomonadota</taxon>
        <taxon>Alphaproteobacteria</taxon>
        <taxon>Hyphomicrobiales</taxon>
        <taxon>Methylobacteriaceae</taxon>
        <taxon>Methylorubrum</taxon>
    </lineage>
</organism>
<evidence type="ECO:0000313" key="6">
    <source>
        <dbReference type="EMBL" id="GJE65193.1"/>
    </source>
</evidence>
<evidence type="ECO:0000313" key="7">
    <source>
        <dbReference type="Proteomes" id="UP001055039"/>
    </source>
</evidence>
<comment type="similarity">
    <text evidence="2">Belongs to the virb1 family.</text>
</comment>
<dbReference type="InterPro" id="IPR008258">
    <property type="entry name" value="Transglycosylase_SLT_dom_1"/>
</dbReference>
<dbReference type="Gene3D" id="1.10.530.10">
    <property type="match status" value="1"/>
</dbReference>
<protein>
    <submittedName>
        <fullName evidence="6">Membrane-bound lytic murein transglycosylase F</fullName>
    </submittedName>
</protein>
<feature type="compositionally biased region" description="Low complexity" evidence="4">
    <location>
        <begin position="44"/>
        <end position="61"/>
    </location>
</feature>
<keyword evidence="7" id="KW-1185">Reference proteome</keyword>
<dbReference type="SUPFAM" id="SSF53955">
    <property type="entry name" value="Lysozyme-like"/>
    <property type="match status" value="1"/>
</dbReference>
<dbReference type="InterPro" id="IPR008939">
    <property type="entry name" value="Lytic_TGlycosylase_superhlx_U"/>
</dbReference>